<evidence type="ECO:0000313" key="1">
    <source>
        <dbReference type="EMBL" id="ETO08082.1"/>
    </source>
</evidence>
<organism evidence="1 2">
    <name type="scientific">Reticulomyxa filosa</name>
    <dbReference type="NCBI Taxonomy" id="46433"/>
    <lineage>
        <taxon>Eukaryota</taxon>
        <taxon>Sar</taxon>
        <taxon>Rhizaria</taxon>
        <taxon>Retaria</taxon>
        <taxon>Foraminifera</taxon>
        <taxon>Monothalamids</taxon>
        <taxon>Reticulomyxidae</taxon>
        <taxon>Reticulomyxa</taxon>
    </lineage>
</organism>
<dbReference type="Proteomes" id="UP000023152">
    <property type="component" value="Unassembled WGS sequence"/>
</dbReference>
<protein>
    <submittedName>
        <fullName evidence="1">Uncharacterized protein</fullName>
    </submittedName>
</protein>
<comment type="caution">
    <text evidence="1">The sequence shown here is derived from an EMBL/GenBank/DDBJ whole genome shotgun (WGS) entry which is preliminary data.</text>
</comment>
<name>X6M3N5_RETFI</name>
<reference evidence="1 2" key="1">
    <citation type="journal article" date="2013" name="Curr. Biol.">
        <title>The Genome of the Foraminiferan Reticulomyxa filosa.</title>
        <authorList>
            <person name="Glockner G."/>
            <person name="Hulsmann N."/>
            <person name="Schleicher M."/>
            <person name="Noegel A.A."/>
            <person name="Eichinger L."/>
            <person name="Gallinger C."/>
            <person name="Pawlowski J."/>
            <person name="Sierra R."/>
            <person name="Euteneuer U."/>
            <person name="Pillet L."/>
            <person name="Moustafa A."/>
            <person name="Platzer M."/>
            <person name="Groth M."/>
            <person name="Szafranski K."/>
            <person name="Schliwa M."/>
        </authorList>
    </citation>
    <scope>NUCLEOTIDE SEQUENCE [LARGE SCALE GENOMIC DNA]</scope>
</reference>
<accession>X6M3N5</accession>
<dbReference type="AlphaFoldDB" id="X6M3N5"/>
<keyword evidence="2" id="KW-1185">Reference proteome</keyword>
<sequence>MDVIISSIRHKFCYKIYIYCQRSSQGKKIERRYFTLIMKILLLLFFSFCSKEKDIQKIIHHWIRTLNIQLGWIKNFDKFVVDYVSSFVLSFLKCQLKYSNII</sequence>
<gene>
    <name evidence="1" type="ORF">RFI_29307</name>
</gene>
<proteinExistence type="predicted"/>
<evidence type="ECO:0000313" key="2">
    <source>
        <dbReference type="Proteomes" id="UP000023152"/>
    </source>
</evidence>
<dbReference type="EMBL" id="ASPP01025366">
    <property type="protein sequence ID" value="ETO08082.1"/>
    <property type="molecule type" value="Genomic_DNA"/>
</dbReference>